<dbReference type="Pfam" id="PF23551">
    <property type="entry name" value="Zn_ribbon_20"/>
    <property type="match status" value="1"/>
</dbReference>
<dbReference type="Gene3D" id="1.10.287.110">
    <property type="entry name" value="DnaJ domain"/>
    <property type="match status" value="1"/>
</dbReference>
<feature type="domain" description="J" evidence="2">
    <location>
        <begin position="64"/>
        <end position="128"/>
    </location>
</feature>
<gene>
    <name evidence="3" type="ORF">D8674_008735</name>
</gene>
<dbReference type="Proteomes" id="UP000327157">
    <property type="component" value="Chromosome 12"/>
</dbReference>
<dbReference type="PANTHER" id="PTHR44137">
    <property type="entry name" value="BNAC03G44070D PROTEIN"/>
    <property type="match status" value="1"/>
</dbReference>
<dbReference type="PROSITE" id="PS50076">
    <property type="entry name" value="DNAJ_2"/>
    <property type="match status" value="1"/>
</dbReference>
<dbReference type="EMBL" id="SMOL01000143">
    <property type="protein sequence ID" value="KAB2631216.1"/>
    <property type="molecule type" value="Genomic_DNA"/>
</dbReference>
<feature type="compositionally biased region" description="Basic and acidic residues" evidence="1">
    <location>
        <begin position="371"/>
        <end position="387"/>
    </location>
</feature>
<dbReference type="InterPro" id="IPR036869">
    <property type="entry name" value="J_dom_sf"/>
</dbReference>
<dbReference type="SMART" id="SM00271">
    <property type="entry name" value="DnaJ"/>
    <property type="match status" value="1"/>
</dbReference>
<evidence type="ECO:0000259" key="2">
    <source>
        <dbReference type="PROSITE" id="PS50076"/>
    </source>
</evidence>
<feature type="compositionally biased region" description="Basic and acidic residues" evidence="1">
    <location>
        <begin position="240"/>
        <end position="250"/>
    </location>
</feature>
<dbReference type="Pfam" id="PF00226">
    <property type="entry name" value="DnaJ"/>
    <property type="match status" value="1"/>
</dbReference>
<comment type="caution">
    <text evidence="3">The sequence shown here is derived from an EMBL/GenBank/DDBJ whole genome shotgun (WGS) entry which is preliminary data.</text>
</comment>
<protein>
    <recommendedName>
        <fullName evidence="2">J domain-containing protein</fullName>
    </recommendedName>
</protein>
<organism evidence="3 4">
    <name type="scientific">Pyrus ussuriensis x Pyrus communis</name>
    <dbReference type="NCBI Taxonomy" id="2448454"/>
    <lineage>
        <taxon>Eukaryota</taxon>
        <taxon>Viridiplantae</taxon>
        <taxon>Streptophyta</taxon>
        <taxon>Embryophyta</taxon>
        <taxon>Tracheophyta</taxon>
        <taxon>Spermatophyta</taxon>
        <taxon>Magnoliopsida</taxon>
        <taxon>eudicotyledons</taxon>
        <taxon>Gunneridae</taxon>
        <taxon>Pentapetalae</taxon>
        <taxon>rosids</taxon>
        <taxon>fabids</taxon>
        <taxon>Rosales</taxon>
        <taxon>Rosaceae</taxon>
        <taxon>Amygdaloideae</taxon>
        <taxon>Maleae</taxon>
        <taxon>Pyrus</taxon>
    </lineage>
</organism>
<evidence type="ECO:0000313" key="4">
    <source>
        <dbReference type="Proteomes" id="UP000327157"/>
    </source>
</evidence>
<dbReference type="AlphaFoldDB" id="A0A5N5HTK8"/>
<reference evidence="3 4" key="3">
    <citation type="submission" date="2019-11" db="EMBL/GenBank/DDBJ databases">
        <title>A de novo genome assembly of a pear dwarfing rootstock.</title>
        <authorList>
            <person name="Wang F."/>
            <person name="Wang J."/>
            <person name="Li S."/>
            <person name="Zhang Y."/>
            <person name="Fang M."/>
            <person name="Ma L."/>
            <person name="Zhao Y."/>
            <person name="Jiang S."/>
        </authorList>
    </citation>
    <scope>NUCLEOTIDE SEQUENCE [LARGE SCALE GENOMIC DNA]</scope>
    <source>
        <strain evidence="3">S2</strain>
        <tissue evidence="3">Leaf</tissue>
    </source>
</reference>
<proteinExistence type="predicted"/>
<name>A0A5N5HTK8_9ROSA</name>
<dbReference type="InterPro" id="IPR024593">
    <property type="entry name" value="DUF3444"/>
</dbReference>
<dbReference type="CDD" id="cd06257">
    <property type="entry name" value="DnaJ"/>
    <property type="match status" value="1"/>
</dbReference>
<dbReference type="SUPFAM" id="SSF46565">
    <property type="entry name" value="Chaperone J-domain"/>
    <property type="match status" value="1"/>
</dbReference>
<sequence length="640" mass="72248">MEESEKEAQRLKSLAEVKYKDSNVKSALKYAKRAERLCPSMEGISSMVTALKIIHTASKSPNPDWYRVLQVEPFAHINTIKKNYKKLAFLLHPDKNPHAGSEEAFKLVNEAVRFLSDKLRRKEYDMKLRIRIQDEKIKESGVGGLGSSMGVESDTFWTACSTCRLLHQFERRYLGHNLVCPSCRKSFKALEVENGENAKIRTSERLRKASLASKGGMSSEGLGKRVSDNGEINGGTGGRRKSDELQRKGEVGTGDLDSQVSAGRRKRGVLERKGEGGTGDVDCQVTCGDAGELSSLRLRRRMSSVGEVMERSKPKKAKTGDEMMTLAEIKQKVREGKLKMKDKEDERDKEKGERLRLGHENLKKGKNLKVERRAAPKKKDFESDKSRGMSIEKSIRGSKSGDLEIMVVEDSDFYDFDKDRVGRSFEKGQVWAIYDDNDGMPRLYGLIDEVVSVKPFEVKMSWLDLQNNGDEWLASSEKMGFHVSCGRFKVSRKTSINSLNVFSHLVDCERVAREIYRIYPKKGSVWALYNEAALDAEGRNLSVKDKRCYDIVLFLTTYSEMHGMSIGYLEKVDGFKTVFKRREIGSHAVRLLETSDVRLASHQIPSRKLSGDEAPNIFKDCWELDPASLSPDLLTFGSGR</sequence>
<dbReference type="OrthoDB" id="66964at2759"/>
<feature type="region of interest" description="Disordered" evidence="1">
    <location>
        <begin position="208"/>
        <end position="282"/>
    </location>
</feature>
<dbReference type="InterPro" id="IPR056988">
    <property type="entry name" value="Zn_ribbon_pln"/>
</dbReference>
<dbReference type="Pfam" id="PF11926">
    <property type="entry name" value="DUF3444"/>
    <property type="match status" value="1"/>
</dbReference>
<accession>A0A5N5HTK8</accession>
<reference evidence="4" key="2">
    <citation type="submission" date="2019-10" db="EMBL/GenBank/DDBJ databases">
        <title>A de novo genome assembly of a pear dwarfing rootstock.</title>
        <authorList>
            <person name="Wang F."/>
            <person name="Wang J."/>
            <person name="Li S."/>
            <person name="Zhang Y."/>
            <person name="Fang M."/>
            <person name="Ma L."/>
            <person name="Zhao Y."/>
            <person name="Jiang S."/>
        </authorList>
    </citation>
    <scope>NUCLEOTIDE SEQUENCE [LARGE SCALE GENOMIC DNA]</scope>
</reference>
<dbReference type="PANTHER" id="PTHR44137:SF24">
    <property type="entry name" value="DNAJ HEAT SHOCK N-TERMINAL DOMAIN-CONTAINING PROTEIN"/>
    <property type="match status" value="1"/>
</dbReference>
<reference evidence="3 4" key="1">
    <citation type="submission" date="2019-09" db="EMBL/GenBank/DDBJ databases">
        <authorList>
            <person name="Ou C."/>
        </authorList>
    </citation>
    <scope>NUCLEOTIDE SEQUENCE [LARGE SCALE GENOMIC DNA]</scope>
    <source>
        <strain evidence="3">S2</strain>
        <tissue evidence="3">Leaf</tissue>
    </source>
</reference>
<evidence type="ECO:0000313" key="3">
    <source>
        <dbReference type="EMBL" id="KAB2631216.1"/>
    </source>
</evidence>
<keyword evidence="4" id="KW-1185">Reference proteome</keyword>
<evidence type="ECO:0000256" key="1">
    <source>
        <dbReference type="SAM" id="MobiDB-lite"/>
    </source>
</evidence>
<dbReference type="PRINTS" id="PR00625">
    <property type="entry name" value="JDOMAIN"/>
</dbReference>
<feature type="region of interest" description="Disordered" evidence="1">
    <location>
        <begin position="371"/>
        <end position="393"/>
    </location>
</feature>
<dbReference type="InterPro" id="IPR001623">
    <property type="entry name" value="DnaJ_domain"/>
</dbReference>